<evidence type="ECO:0000256" key="16">
    <source>
        <dbReference type="ARBA" id="ARBA00050554"/>
    </source>
</evidence>
<feature type="transmembrane region" description="Helical" evidence="27">
    <location>
        <begin position="122"/>
        <end position="140"/>
    </location>
</feature>
<keyword evidence="5" id="KW-0813">Transport</keyword>
<protein>
    <recommendedName>
        <fullName evidence="22">Sialin</fullName>
    </recommendedName>
    <alternativeName>
        <fullName evidence="25">H(+)/nitrate cotransporter</fullName>
    </alternativeName>
    <alternativeName>
        <fullName evidence="23">H(+)/sialic acid cotransporter</fullName>
    </alternativeName>
    <alternativeName>
        <fullName evidence="24">Vesicular excitatory amino acid transporter</fullName>
    </alternativeName>
</protein>
<dbReference type="GO" id="GO:0015293">
    <property type="term" value="F:symporter activity"/>
    <property type="evidence" value="ECO:0007669"/>
    <property type="project" value="UniProtKB-KW"/>
</dbReference>
<evidence type="ECO:0000256" key="21">
    <source>
        <dbReference type="ARBA" id="ARBA00056891"/>
    </source>
</evidence>
<reference evidence="29" key="2">
    <citation type="submission" date="2022-10" db="EMBL/GenBank/DDBJ databases">
        <authorList>
            <consortium name="ENA_rothamsted_submissions"/>
            <consortium name="culmorum"/>
            <person name="King R."/>
        </authorList>
    </citation>
    <scope>NUCLEOTIDE SEQUENCE</scope>
</reference>
<gene>
    <name evidence="29" type="ORF">PHAECO_LOCUS4586</name>
</gene>
<evidence type="ECO:0000256" key="11">
    <source>
        <dbReference type="ARBA" id="ARBA00023136"/>
    </source>
</evidence>
<comment type="catalytic activity">
    <reaction evidence="16">
        <text>L-aspartate(out) = L-aspartate(in)</text>
        <dbReference type="Rhea" id="RHEA:66332"/>
        <dbReference type="ChEBI" id="CHEBI:29991"/>
    </reaction>
    <physiologicalReaction direction="left-to-right" evidence="16">
        <dbReference type="Rhea" id="RHEA:66333"/>
    </physiologicalReaction>
</comment>
<feature type="transmembrane region" description="Helical" evidence="27">
    <location>
        <begin position="93"/>
        <end position="113"/>
    </location>
</feature>
<dbReference type="PANTHER" id="PTHR11662:SF455">
    <property type="entry name" value="GH23975P"/>
    <property type="match status" value="1"/>
</dbReference>
<feature type="transmembrane region" description="Helical" evidence="27">
    <location>
        <begin position="407"/>
        <end position="430"/>
    </location>
</feature>
<evidence type="ECO:0000313" key="30">
    <source>
        <dbReference type="Proteomes" id="UP001153737"/>
    </source>
</evidence>
<evidence type="ECO:0000256" key="18">
    <source>
        <dbReference type="ARBA" id="ARBA00051403"/>
    </source>
</evidence>
<name>A0A9P0GR73_PHACE</name>
<dbReference type="InterPro" id="IPR036259">
    <property type="entry name" value="MFS_trans_sf"/>
</dbReference>
<evidence type="ECO:0000256" key="1">
    <source>
        <dbReference type="ARBA" id="ARBA00004432"/>
    </source>
</evidence>
<evidence type="ECO:0000256" key="12">
    <source>
        <dbReference type="ARBA" id="ARBA00023180"/>
    </source>
</evidence>
<evidence type="ECO:0000256" key="27">
    <source>
        <dbReference type="SAM" id="Phobius"/>
    </source>
</evidence>
<dbReference type="GO" id="GO:0005765">
    <property type="term" value="C:lysosomal membrane"/>
    <property type="evidence" value="ECO:0007669"/>
    <property type="project" value="UniProtKB-SubCell"/>
</dbReference>
<evidence type="ECO:0000256" key="23">
    <source>
        <dbReference type="ARBA" id="ARBA00080244"/>
    </source>
</evidence>
<reference evidence="29" key="1">
    <citation type="submission" date="2022-01" db="EMBL/GenBank/DDBJ databases">
        <authorList>
            <person name="King R."/>
        </authorList>
    </citation>
    <scope>NUCLEOTIDE SEQUENCE</scope>
</reference>
<feature type="region of interest" description="Disordered" evidence="26">
    <location>
        <begin position="476"/>
        <end position="506"/>
    </location>
</feature>
<dbReference type="GO" id="GO:0046942">
    <property type="term" value="P:carboxylic acid transport"/>
    <property type="evidence" value="ECO:0007669"/>
    <property type="project" value="UniProtKB-ARBA"/>
</dbReference>
<dbReference type="PANTHER" id="PTHR11662">
    <property type="entry name" value="SOLUTE CARRIER FAMILY 17"/>
    <property type="match status" value="1"/>
</dbReference>
<keyword evidence="7 27" id="KW-0812">Transmembrane</keyword>
<evidence type="ECO:0000259" key="28">
    <source>
        <dbReference type="PROSITE" id="PS50850"/>
    </source>
</evidence>
<feature type="compositionally biased region" description="Basic and acidic residues" evidence="26">
    <location>
        <begin position="476"/>
        <end position="488"/>
    </location>
</feature>
<feature type="transmembrane region" description="Helical" evidence="27">
    <location>
        <begin position="442"/>
        <end position="462"/>
    </location>
</feature>
<evidence type="ECO:0000256" key="14">
    <source>
        <dbReference type="ARBA" id="ARBA00023329"/>
    </source>
</evidence>
<feature type="transmembrane region" description="Helical" evidence="27">
    <location>
        <begin position="211"/>
        <end position="231"/>
    </location>
</feature>
<feature type="transmembrane region" description="Helical" evidence="27">
    <location>
        <begin position="313"/>
        <end position="337"/>
    </location>
</feature>
<evidence type="ECO:0000256" key="5">
    <source>
        <dbReference type="ARBA" id="ARBA00022448"/>
    </source>
</evidence>
<keyword evidence="10" id="KW-0770">Synapse</keyword>
<comment type="function">
    <text evidence="21">Receptor for CM101, a polysaccharide produced by group B Streptococcus with antipathoangiogenic properties.</text>
</comment>
<dbReference type="GO" id="GO:0006820">
    <property type="term" value="P:monoatomic anion transport"/>
    <property type="evidence" value="ECO:0007669"/>
    <property type="project" value="TreeGrafter"/>
</dbReference>
<evidence type="ECO:0000256" key="13">
    <source>
        <dbReference type="ARBA" id="ARBA00023228"/>
    </source>
</evidence>
<evidence type="ECO:0000256" key="6">
    <source>
        <dbReference type="ARBA" id="ARBA00022475"/>
    </source>
</evidence>
<evidence type="ECO:0000256" key="8">
    <source>
        <dbReference type="ARBA" id="ARBA00022847"/>
    </source>
</evidence>
<keyword evidence="11 27" id="KW-0472">Membrane</keyword>
<feature type="transmembrane region" description="Helical" evidence="27">
    <location>
        <begin position="273"/>
        <end position="293"/>
    </location>
</feature>
<organism evidence="29 30">
    <name type="scientific">Phaedon cochleariae</name>
    <name type="common">Mustard beetle</name>
    <dbReference type="NCBI Taxonomy" id="80249"/>
    <lineage>
        <taxon>Eukaryota</taxon>
        <taxon>Metazoa</taxon>
        <taxon>Ecdysozoa</taxon>
        <taxon>Arthropoda</taxon>
        <taxon>Hexapoda</taxon>
        <taxon>Insecta</taxon>
        <taxon>Pterygota</taxon>
        <taxon>Neoptera</taxon>
        <taxon>Endopterygota</taxon>
        <taxon>Coleoptera</taxon>
        <taxon>Polyphaga</taxon>
        <taxon>Cucujiformia</taxon>
        <taxon>Chrysomeloidea</taxon>
        <taxon>Chrysomelidae</taxon>
        <taxon>Chrysomelinae</taxon>
        <taxon>Chrysomelini</taxon>
        <taxon>Phaedon</taxon>
    </lineage>
</organism>
<evidence type="ECO:0000256" key="26">
    <source>
        <dbReference type="SAM" id="MobiDB-lite"/>
    </source>
</evidence>
<dbReference type="PROSITE" id="PS50850">
    <property type="entry name" value="MFS"/>
    <property type="match status" value="1"/>
</dbReference>
<dbReference type="Pfam" id="PF07690">
    <property type="entry name" value="MFS_1"/>
    <property type="match status" value="1"/>
</dbReference>
<evidence type="ECO:0000256" key="15">
    <source>
        <dbReference type="ARBA" id="ARBA00050101"/>
    </source>
</evidence>
<sequence>MQTGLMISTVLEVPGTKGAELHEDIKKSSWKLWKTRRYIIALLGFGGFFMMYALRTNLSIAIVPMTEMKNITSQNGTIIQKREFDWDTQTQGYVLSSFFYGYILTPILGGYLAERFGGKKTLAVGIGVTSLLTVITPWVARINVYLFILIRTLEGIFEGVSYPCIYSLWSKWAPPLERSRLLATSLSGSYVGIIVSMPVCSLLATSIGWESIFYVFGTIGLLWTFLWVQFVGDSPEEDSRINNLELEYITNSKAKVKNETKLRTPWIAMMKSLPVWAIIVANVSDNWGFYTLLTELPKFMKHALHFDLNQAGFISSVPYLVLSVSTVIGGHVADWFLRVSPFSTSAVRKIFNTISFMGQMLFLILAAYLMSPLPTTICFTLATGMAGFAAGGFGVNHLDIAPEFAGTICGVALTLAVIPGIVSPILTGYIVTDEESTDEWKIVFYISACIYLIGIIFYVSFASGELQPWAMKIDSSKETHEEESRGETCEGSVNRSFQDEQISSNV</sequence>
<evidence type="ECO:0000256" key="10">
    <source>
        <dbReference type="ARBA" id="ARBA00023018"/>
    </source>
</evidence>
<feature type="transmembrane region" description="Helical" evidence="27">
    <location>
        <begin position="181"/>
        <end position="205"/>
    </location>
</feature>
<dbReference type="SUPFAM" id="SSF103473">
    <property type="entry name" value="MFS general substrate transporter"/>
    <property type="match status" value="1"/>
</dbReference>
<evidence type="ECO:0000256" key="4">
    <source>
        <dbReference type="ARBA" id="ARBA00004656"/>
    </source>
</evidence>
<evidence type="ECO:0000256" key="25">
    <source>
        <dbReference type="ARBA" id="ARBA00081925"/>
    </source>
</evidence>
<keyword evidence="8" id="KW-0769">Symport</keyword>
<comment type="catalytic activity">
    <reaction evidence="20">
        <text>D-glucuronate(out) + H(+)(out) = D-glucuronate(in) + H(+)(in)</text>
        <dbReference type="Rhea" id="RHEA:72591"/>
        <dbReference type="ChEBI" id="CHEBI:15378"/>
        <dbReference type="ChEBI" id="CHEBI:58720"/>
    </reaction>
    <physiologicalReaction direction="left-to-right" evidence="20">
        <dbReference type="Rhea" id="RHEA:72592"/>
    </physiologicalReaction>
</comment>
<dbReference type="AlphaFoldDB" id="A0A9P0GR73"/>
<evidence type="ECO:0000256" key="24">
    <source>
        <dbReference type="ARBA" id="ARBA00081195"/>
    </source>
</evidence>
<evidence type="ECO:0000256" key="19">
    <source>
        <dbReference type="ARBA" id="ARBA00051447"/>
    </source>
</evidence>
<dbReference type="CDD" id="cd17318">
    <property type="entry name" value="MFS_SLC17"/>
    <property type="match status" value="1"/>
</dbReference>
<keyword evidence="30" id="KW-1185">Reference proteome</keyword>
<comment type="subcellular location">
    <subcellularLocation>
        <location evidence="2">Basolateral cell membrane</location>
        <topology evidence="2">Multi-pass membrane protein</topology>
    </subcellularLocation>
    <subcellularLocation>
        <location evidence="3">Cytoplasmic vesicle</location>
        <location evidence="3">Secretory vesicle membrane</location>
        <topology evidence="3">Multi-pass membrane protein</topology>
    </subcellularLocation>
    <subcellularLocation>
        <location evidence="1">Cytoplasmic vesicle</location>
        <location evidence="1">Secretory vesicle</location>
        <location evidence="1">Synaptic vesicle membrane</location>
    </subcellularLocation>
    <subcellularLocation>
        <location evidence="4">Lysosome membrane</location>
    </subcellularLocation>
</comment>
<feature type="compositionally biased region" description="Polar residues" evidence="26">
    <location>
        <begin position="491"/>
        <end position="506"/>
    </location>
</feature>
<comment type="catalytic activity">
    <reaction evidence="15">
        <text>2 nitrate(out) + H(+)(out) = 2 nitrate(in) + H(+)(in)</text>
        <dbReference type="Rhea" id="RHEA:71539"/>
        <dbReference type="ChEBI" id="CHEBI:15378"/>
        <dbReference type="ChEBI" id="CHEBI:17632"/>
    </reaction>
    <physiologicalReaction direction="left-to-right" evidence="15">
        <dbReference type="Rhea" id="RHEA:71540"/>
    </physiologicalReaction>
</comment>
<dbReference type="FunFam" id="1.20.1250.20:FF:000003">
    <property type="entry name" value="Solute carrier family 17 member 3"/>
    <property type="match status" value="1"/>
</dbReference>
<comment type="catalytic activity">
    <reaction evidence="19">
        <text>L-glutamate(out) = L-glutamate(in)</text>
        <dbReference type="Rhea" id="RHEA:66336"/>
        <dbReference type="ChEBI" id="CHEBI:29985"/>
    </reaction>
    <physiologicalReaction direction="left-to-right" evidence="19">
        <dbReference type="Rhea" id="RHEA:66337"/>
    </physiologicalReaction>
</comment>
<dbReference type="GO" id="GO:0016323">
    <property type="term" value="C:basolateral plasma membrane"/>
    <property type="evidence" value="ECO:0007669"/>
    <property type="project" value="UniProtKB-SubCell"/>
</dbReference>
<feature type="domain" description="Major facilitator superfamily (MFS) profile" evidence="28">
    <location>
        <begin position="39"/>
        <end position="466"/>
    </location>
</feature>
<keyword evidence="6" id="KW-1003">Cell membrane</keyword>
<dbReference type="EMBL" id="OU896721">
    <property type="protein sequence ID" value="CAH1154013.1"/>
    <property type="molecule type" value="Genomic_DNA"/>
</dbReference>
<dbReference type="Proteomes" id="UP001153737">
    <property type="component" value="Chromosome 15"/>
</dbReference>
<dbReference type="Gene3D" id="1.20.1250.20">
    <property type="entry name" value="MFS general substrate transporter like domains"/>
    <property type="match status" value="2"/>
</dbReference>
<comment type="catalytic activity">
    <reaction evidence="17">
        <text>N-acetylneuraminate(in) + H(+)(in) = N-acetylneuraminate(out) + H(+)(out)</text>
        <dbReference type="Rhea" id="RHEA:28987"/>
        <dbReference type="ChEBI" id="CHEBI:15378"/>
        <dbReference type="ChEBI" id="CHEBI:35418"/>
    </reaction>
    <physiologicalReaction direction="right-to-left" evidence="17">
        <dbReference type="Rhea" id="RHEA:28989"/>
    </physiologicalReaction>
</comment>
<feature type="transmembrane region" description="Helical" evidence="27">
    <location>
        <begin position="376"/>
        <end position="395"/>
    </location>
</feature>
<evidence type="ECO:0000256" key="9">
    <source>
        <dbReference type="ARBA" id="ARBA00022989"/>
    </source>
</evidence>
<dbReference type="GO" id="GO:0030672">
    <property type="term" value="C:synaptic vesicle membrane"/>
    <property type="evidence" value="ECO:0007669"/>
    <property type="project" value="UniProtKB-SubCell"/>
</dbReference>
<dbReference type="FunFam" id="1.20.1250.20:FF:000067">
    <property type="entry name" value="sialin isoform X2"/>
    <property type="match status" value="1"/>
</dbReference>
<evidence type="ECO:0000256" key="17">
    <source>
        <dbReference type="ARBA" id="ARBA00050625"/>
    </source>
</evidence>
<evidence type="ECO:0000256" key="3">
    <source>
        <dbReference type="ARBA" id="ARBA00004638"/>
    </source>
</evidence>
<evidence type="ECO:0000256" key="20">
    <source>
        <dbReference type="ARBA" id="ARBA00051612"/>
    </source>
</evidence>
<proteinExistence type="predicted"/>
<comment type="catalytic activity">
    <reaction evidence="18">
        <text>N-acetyl-L-aspartyl-L-glutamate(out) = N-acetyl-L-aspartyl-L-glutamate(in)</text>
        <dbReference type="Rhea" id="RHEA:72599"/>
        <dbReference type="ChEBI" id="CHEBI:76931"/>
    </reaction>
    <physiologicalReaction direction="left-to-right" evidence="18">
        <dbReference type="Rhea" id="RHEA:72600"/>
    </physiologicalReaction>
</comment>
<evidence type="ECO:0000256" key="2">
    <source>
        <dbReference type="ARBA" id="ARBA00004554"/>
    </source>
</evidence>
<feature type="transmembrane region" description="Helical" evidence="27">
    <location>
        <begin position="349"/>
        <end position="370"/>
    </location>
</feature>
<dbReference type="InterPro" id="IPR050382">
    <property type="entry name" value="MFS_Na/Anion_cotransporter"/>
</dbReference>
<keyword evidence="9 27" id="KW-1133">Transmembrane helix</keyword>
<dbReference type="InterPro" id="IPR011701">
    <property type="entry name" value="MFS"/>
</dbReference>
<evidence type="ECO:0000256" key="7">
    <source>
        <dbReference type="ARBA" id="ARBA00022692"/>
    </source>
</evidence>
<evidence type="ECO:0000313" key="29">
    <source>
        <dbReference type="EMBL" id="CAH1154013.1"/>
    </source>
</evidence>
<dbReference type="InterPro" id="IPR020846">
    <property type="entry name" value="MFS_dom"/>
</dbReference>
<evidence type="ECO:0000256" key="22">
    <source>
        <dbReference type="ARBA" id="ARBA00069713"/>
    </source>
</evidence>
<keyword evidence="13" id="KW-0458">Lysosome</keyword>
<dbReference type="OrthoDB" id="2985014at2759"/>
<keyword evidence="14" id="KW-0968">Cytoplasmic vesicle</keyword>
<accession>A0A9P0GR73</accession>
<keyword evidence="12" id="KW-0325">Glycoprotein</keyword>
<feature type="transmembrane region" description="Helical" evidence="27">
    <location>
        <begin position="38"/>
        <end position="55"/>
    </location>
</feature>